<dbReference type="OMA" id="WKTKNTG"/>
<dbReference type="Proteomes" id="UP000015101">
    <property type="component" value="Unassembled WGS sequence"/>
</dbReference>
<feature type="transmembrane region" description="Helical" evidence="14">
    <location>
        <begin position="162"/>
        <end position="184"/>
    </location>
</feature>
<dbReference type="Gene3D" id="1.20.1730.10">
    <property type="entry name" value="Sodium/glucose cotransporter"/>
    <property type="match status" value="1"/>
</dbReference>
<feature type="transmembrane region" description="Helical" evidence="14">
    <location>
        <begin position="329"/>
        <end position="354"/>
    </location>
</feature>
<evidence type="ECO:0000313" key="15">
    <source>
        <dbReference type="EMBL" id="ESO00945.1"/>
    </source>
</evidence>
<feature type="transmembrane region" description="Helical" evidence="14">
    <location>
        <begin position="472"/>
        <end position="493"/>
    </location>
</feature>
<keyword evidence="12" id="KW-0739">Sodium transport</keyword>
<evidence type="ECO:0000313" key="16">
    <source>
        <dbReference type="EnsemblMetazoa" id="HelroP82550"/>
    </source>
</evidence>
<keyword evidence="8" id="KW-0915">Sodium</keyword>
<feature type="transmembrane region" description="Helical" evidence="14">
    <location>
        <begin position="270"/>
        <end position="290"/>
    </location>
</feature>
<evidence type="ECO:0000256" key="11">
    <source>
        <dbReference type="ARBA" id="ARBA00023180"/>
    </source>
</evidence>
<dbReference type="InParanoid" id="T1G4T8"/>
<keyword evidence="9" id="KW-0406">Ion transport</keyword>
<evidence type="ECO:0000256" key="6">
    <source>
        <dbReference type="ARBA" id="ARBA00022979"/>
    </source>
</evidence>
<dbReference type="PANTHER" id="PTHR45897">
    <property type="entry name" value="HIGH-AFFINITY CHOLINE TRANSPORTER 1"/>
    <property type="match status" value="1"/>
</dbReference>
<feature type="transmembrane region" description="Helical" evidence="14">
    <location>
        <begin position="403"/>
        <end position="425"/>
    </location>
</feature>
<dbReference type="KEGG" id="hro:HELRODRAFT_82550"/>
<evidence type="ECO:0000256" key="12">
    <source>
        <dbReference type="ARBA" id="ARBA00023201"/>
    </source>
</evidence>
<evidence type="ECO:0000256" key="13">
    <source>
        <dbReference type="RuleBase" id="RU362091"/>
    </source>
</evidence>
<dbReference type="InterPro" id="IPR038377">
    <property type="entry name" value="Na/Glc_symporter_sf"/>
</dbReference>
<feature type="transmembrane region" description="Helical" evidence="14">
    <location>
        <begin position="79"/>
        <end position="102"/>
    </location>
</feature>
<dbReference type="eggNOG" id="KOG3761">
    <property type="taxonomic scope" value="Eukaryota"/>
</dbReference>
<sequence>MTWNVHYMGILAIIVFYLLILLVGIWAARKSKGDDDDDDEDDDVCMYVCMYVCVCVCMSTWVGGAYINGTAEAIFASDLGLAWCQAPFGYALSLVLGGLFFANKMRTEGYVTMLDPFQQKYGERMGGLLYLPALMGEVFWSAAILAALGSTLAVIIDMDNNTAIILSACIAVAYTLFGGLYSVAYTDVAQLFCIFLGLWLAVPFALTHKAMEGRSIVSKPITWLGTIEKKAVGSWFDSALLLVFGGIPWQVYFQRVLSARSPGRAQAMSYAAALGCLILALPPVLIGAIAKTANWNETDLMYVKNITISESEHRKLILPMVLQYLCPSWVTFIGLGAVSAAVMSSADSSVLSASSMFARNIYKSIFRQKASEIEIIWVMRVGIFGVGIMAMVMGILIKSIYELWYLCGDLVYVILFPQLVSVIYLKGSNTYGSLAGFVVGVTMRLLGGENAFRLKAIIHYPDYDEENNVQYFPFKTLTMLISFGLIVIISYPLKILFERRILPKSWDVFQCIVNIPDEMIVLKESEGVNGEVVVGNIYFFIFKNC</sequence>
<feature type="transmembrane region" description="Helical" evidence="14">
    <location>
        <begin position="128"/>
        <end position="156"/>
    </location>
</feature>
<dbReference type="PROSITE" id="PS50283">
    <property type="entry name" value="NA_SOLUT_SYMP_3"/>
    <property type="match status" value="1"/>
</dbReference>
<gene>
    <name evidence="16" type="primary">20216086</name>
    <name evidence="15" type="ORF">HELRODRAFT_82550</name>
</gene>
<dbReference type="FunFam" id="1.20.1730.10:FF:000008">
    <property type="entry name" value="High affinity choline transporter 1"/>
    <property type="match status" value="1"/>
</dbReference>
<dbReference type="FunCoup" id="T1G4T8">
    <property type="interactions" value="33"/>
</dbReference>
<proteinExistence type="inferred from homology"/>
<accession>T1G4T8</accession>
<feature type="transmembrane region" description="Helical" evidence="14">
    <location>
        <begin position="375"/>
        <end position="397"/>
    </location>
</feature>
<dbReference type="AlphaFoldDB" id="T1G4T8"/>
<feature type="transmembrane region" description="Helical" evidence="14">
    <location>
        <begin position="48"/>
        <end position="67"/>
    </location>
</feature>
<dbReference type="GO" id="GO:0008292">
    <property type="term" value="P:acetylcholine biosynthetic process"/>
    <property type="evidence" value="ECO:0000318"/>
    <property type="project" value="GO_Central"/>
</dbReference>
<name>T1G4T8_HELRO</name>
<dbReference type="Pfam" id="PF00474">
    <property type="entry name" value="SSF"/>
    <property type="match status" value="1"/>
</dbReference>
<dbReference type="HOGENOM" id="CLU_018808_10_0_1"/>
<comment type="similarity">
    <text evidence="2 13">Belongs to the sodium:solute symporter (SSF) (TC 2.A.21) family.</text>
</comment>
<feature type="transmembrane region" description="Helical" evidence="14">
    <location>
        <begin position="6"/>
        <end position="28"/>
    </location>
</feature>
<keyword evidence="10 14" id="KW-0472">Membrane</keyword>
<evidence type="ECO:0000256" key="1">
    <source>
        <dbReference type="ARBA" id="ARBA00004141"/>
    </source>
</evidence>
<keyword evidence="5" id="KW-0769">Symport</keyword>
<dbReference type="InterPro" id="IPR001734">
    <property type="entry name" value="Na/solute_symporter"/>
</dbReference>
<keyword evidence="3" id="KW-0813">Transport</keyword>
<evidence type="ECO:0000256" key="9">
    <source>
        <dbReference type="ARBA" id="ARBA00023065"/>
    </source>
</evidence>
<evidence type="ECO:0000256" key="8">
    <source>
        <dbReference type="ARBA" id="ARBA00023053"/>
    </source>
</evidence>
<dbReference type="RefSeq" id="XP_009021116.1">
    <property type="nucleotide sequence ID" value="XM_009022868.1"/>
</dbReference>
<evidence type="ECO:0000313" key="17">
    <source>
        <dbReference type="Proteomes" id="UP000015101"/>
    </source>
</evidence>
<evidence type="ECO:0000256" key="4">
    <source>
        <dbReference type="ARBA" id="ARBA00022692"/>
    </source>
</evidence>
<dbReference type="GO" id="GO:0005307">
    <property type="term" value="F:choline:sodium symporter activity"/>
    <property type="evidence" value="ECO:0000318"/>
    <property type="project" value="GO_Central"/>
</dbReference>
<keyword evidence="4 14" id="KW-0812">Transmembrane</keyword>
<dbReference type="GO" id="GO:0005886">
    <property type="term" value="C:plasma membrane"/>
    <property type="evidence" value="ECO:0000318"/>
    <property type="project" value="GO_Central"/>
</dbReference>
<keyword evidence="6" id="KW-0530">Neurotransmitter biosynthesis</keyword>
<feature type="transmembrane region" description="Helical" evidence="14">
    <location>
        <begin position="231"/>
        <end position="249"/>
    </location>
</feature>
<dbReference type="PANTHER" id="PTHR45897:SF4">
    <property type="entry name" value="HIGH-AFFINITY CHOLINE TRANSPORTER 1"/>
    <property type="match status" value="1"/>
</dbReference>
<protein>
    <submittedName>
        <fullName evidence="15 16">Uncharacterized protein</fullName>
    </submittedName>
</protein>
<keyword evidence="11" id="KW-0325">Glycoprotein</keyword>
<dbReference type="EMBL" id="KB096864">
    <property type="protein sequence ID" value="ESO00945.1"/>
    <property type="molecule type" value="Genomic_DNA"/>
</dbReference>
<evidence type="ECO:0000256" key="5">
    <source>
        <dbReference type="ARBA" id="ARBA00022847"/>
    </source>
</evidence>
<evidence type="ECO:0000256" key="2">
    <source>
        <dbReference type="ARBA" id="ARBA00006434"/>
    </source>
</evidence>
<keyword evidence="17" id="KW-1185">Reference proteome</keyword>
<dbReference type="EMBL" id="AMQM01005283">
    <property type="status" value="NOT_ANNOTATED_CDS"/>
    <property type="molecule type" value="Genomic_DNA"/>
</dbReference>
<dbReference type="CTD" id="20216086"/>
<dbReference type="OrthoDB" id="546820at2759"/>
<dbReference type="EnsemblMetazoa" id="HelroT82550">
    <property type="protein sequence ID" value="HelroP82550"/>
    <property type="gene ID" value="HelroG82550"/>
</dbReference>
<comment type="subcellular location">
    <subcellularLocation>
        <location evidence="1">Membrane</location>
        <topology evidence="1">Multi-pass membrane protein</topology>
    </subcellularLocation>
</comment>
<dbReference type="GO" id="GO:0015871">
    <property type="term" value="P:choline transport"/>
    <property type="evidence" value="ECO:0000318"/>
    <property type="project" value="GO_Central"/>
</dbReference>
<evidence type="ECO:0000256" key="3">
    <source>
        <dbReference type="ARBA" id="ARBA00022448"/>
    </source>
</evidence>
<dbReference type="GeneID" id="20216086"/>
<evidence type="ECO:0000256" key="10">
    <source>
        <dbReference type="ARBA" id="ARBA00023136"/>
    </source>
</evidence>
<dbReference type="CDD" id="cd11474">
    <property type="entry name" value="SLC5sbd_CHT"/>
    <property type="match status" value="1"/>
</dbReference>
<evidence type="ECO:0000256" key="14">
    <source>
        <dbReference type="SAM" id="Phobius"/>
    </source>
</evidence>
<reference evidence="17" key="1">
    <citation type="submission" date="2012-12" db="EMBL/GenBank/DDBJ databases">
        <authorList>
            <person name="Hellsten U."/>
            <person name="Grimwood J."/>
            <person name="Chapman J.A."/>
            <person name="Shapiro H."/>
            <person name="Aerts A."/>
            <person name="Otillar R.P."/>
            <person name="Terry A.Y."/>
            <person name="Boore J.L."/>
            <person name="Simakov O."/>
            <person name="Marletaz F."/>
            <person name="Cho S.-J."/>
            <person name="Edsinger-Gonzales E."/>
            <person name="Havlak P."/>
            <person name="Kuo D.-H."/>
            <person name="Larsson T."/>
            <person name="Lv J."/>
            <person name="Arendt D."/>
            <person name="Savage R."/>
            <person name="Osoegawa K."/>
            <person name="de Jong P."/>
            <person name="Lindberg D.R."/>
            <person name="Seaver E.C."/>
            <person name="Weisblat D.A."/>
            <person name="Putnam N.H."/>
            <person name="Grigoriev I.V."/>
            <person name="Rokhsar D.S."/>
        </authorList>
    </citation>
    <scope>NUCLEOTIDE SEQUENCE</scope>
</reference>
<keyword evidence="7 14" id="KW-1133">Transmembrane helix</keyword>
<dbReference type="EMBL" id="AMQM01005284">
    <property type="status" value="NOT_ANNOTATED_CDS"/>
    <property type="molecule type" value="Genomic_DNA"/>
</dbReference>
<reference evidence="16" key="3">
    <citation type="submission" date="2015-06" db="UniProtKB">
        <authorList>
            <consortium name="EnsemblMetazoa"/>
        </authorList>
    </citation>
    <scope>IDENTIFICATION</scope>
</reference>
<dbReference type="STRING" id="6412.T1G4T8"/>
<organism evidence="16 17">
    <name type="scientific">Helobdella robusta</name>
    <name type="common">Californian leech</name>
    <dbReference type="NCBI Taxonomy" id="6412"/>
    <lineage>
        <taxon>Eukaryota</taxon>
        <taxon>Metazoa</taxon>
        <taxon>Spiralia</taxon>
        <taxon>Lophotrochozoa</taxon>
        <taxon>Annelida</taxon>
        <taxon>Clitellata</taxon>
        <taxon>Hirudinea</taxon>
        <taxon>Rhynchobdellida</taxon>
        <taxon>Glossiphoniidae</taxon>
        <taxon>Helobdella</taxon>
    </lineage>
</organism>
<dbReference type="InterPro" id="IPR052244">
    <property type="entry name" value="Choline_transporter"/>
</dbReference>
<feature type="transmembrane region" description="Helical" evidence="14">
    <location>
        <begin position="191"/>
        <end position="211"/>
    </location>
</feature>
<reference evidence="15 17" key="2">
    <citation type="journal article" date="2013" name="Nature">
        <title>Insights into bilaterian evolution from three spiralian genomes.</title>
        <authorList>
            <person name="Simakov O."/>
            <person name="Marletaz F."/>
            <person name="Cho S.J."/>
            <person name="Edsinger-Gonzales E."/>
            <person name="Havlak P."/>
            <person name="Hellsten U."/>
            <person name="Kuo D.H."/>
            <person name="Larsson T."/>
            <person name="Lv J."/>
            <person name="Arendt D."/>
            <person name="Savage R."/>
            <person name="Osoegawa K."/>
            <person name="de Jong P."/>
            <person name="Grimwood J."/>
            <person name="Chapman J.A."/>
            <person name="Shapiro H."/>
            <person name="Aerts A."/>
            <person name="Otillar R.P."/>
            <person name="Terry A.Y."/>
            <person name="Boore J.L."/>
            <person name="Grigoriev I.V."/>
            <person name="Lindberg D.R."/>
            <person name="Seaver E.C."/>
            <person name="Weisblat D.A."/>
            <person name="Putnam N.H."/>
            <person name="Rokhsar D.S."/>
        </authorList>
    </citation>
    <scope>NUCLEOTIDE SEQUENCE</scope>
</reference>
<evidence type="ECO:0000256" key="7">
    <source>
        <dbReference type="ARBA" id="ARBA00022989"/>
    </source>
</evidence>